<protein>
    <recommendedName>
        <fullName evidence="3">DUF3168 domain-containing protein</fullName>
    </recommendedName>
</protein>
<reference evidence="1 2" key="1">
    <citation type="submission" date="2020-08" db="EMBL/GenBank/DDBJ databases">
        <authorList>
            <person name="Liu C."/>
            <person name="Sun Q."/>
        </authorList>
    </citation>
    <scope>NUCLEOTIDE SEQUENCE [LARGE SCALE GENOMIC DNA]</scope>
    <source>
        <strain evidence="1 2">NSJ-59</strain>
    </source>
</reference>
<sequence>MSEIVRQAQVMKTVVSMLTTEFNCPVYSDEVREHFRKPCFFISGNSTMTPQTLNWVDKELRITLDYYAKDNEKNEITYMDVIDRVQSLFAVGIDAGERNLKIDEVEDDRVGEEDDVLSITLTILYKERVNKAASTAETADTVSMSINHNAGRADKETYGAVITKETI</sequence>
<evidence type="ECO:0008006" key="3">
    <source>
        <dbReference type="Google" id="ProtNLM"/>
    </source>
</evidence>
<evidence type="ECO:0000313" key="2">
    <source>
        <dbReference type="Proteomes" id="UP000606870"/>
    </source>
</evidence>
<comment type="caution">
    <text evidence="1">The sequence shown here is derived from an EMBL/GenBank/DDBJ whole genome shotgun (WGS) entry which is preliminary data.</text>
</comment>
<dbReference type="Pfam" id="PF20765">
    <property type="entry name" value="Phage_tail_terminator_8"/>
    <property type="match status" value="1"/>
</dbReference>
<evidence type="ECO:0000313" key="1">
    <source>
        <dbReference type="EMBL" id="MBC3537354.1"/>
    </source>
</evidence>
<dbReference type="Proteomes" id="UP000606870">
    <property type="component" value="Unassembled WGS sequence"/>
</dbReference>
<keyword evidence="2" id="KW-1185">Reference proteome</keyword>
<dbReference type="EMBL" id="JACOGK010000025">
    <property type="protein sequence ID" value="MBC3537354.1"/>
    <property type="molecule type" value="Genomic_DNA"/>
</dbReference>
<gene>
    <name evidence="1" type="ORF">H8J70_08830</name>
</gene>
<accession>A0ABR6VKY3</accession>
<dbReference type="InterPro" id="IPR049254">
    <property type="entry name" value="Phage_tail_terminator"/>
</dbReference>
<dbReference type="RefSeq" id="WP_186503657.1">
    <property type="nucleotide sequence ID" value="NZ_JACOGK010000025.1"/>
</dbReference>
<organism evidence="1 2">
    <name type="scientific">Megasphaera hominis</name>
    <dbReference type="NCBI Taxonomy" id="159836"/>
    <lineage>
        <taxon>Bacteria</taxon>
        <taxon>Bacillati</taxon>
        <taxon>Bacillota</taxon>
        <taxon>Negativicutes</taxon>
        <taxon>Veillonellales</taxon>
        <taxon>Veillonellaceae</taxon>
        <taxon>Megasphaera</taxon>
    </lineage>
</organism>
<name>A0ABR6VKY3_9FIRM</name>
<proteinExistence type="predicted"/>